<dbReference type="GO" id="GO:0006265">
    <property type="term" value="P:DNA topological change"/>
    <property type="evidence" value="ECO:0007669"/>
    <property type="project" value="UniProtKB-UniRule"/>
</dbReference>
<feature type="active site" description="O-(5'-phospho-DNA)-tyrosine intermediate" evidence="9 10">
    <location>
        <position position="144"/>
    </location>
</feature>
<dbReference type="FunFam" id="1.10.268.10:FF:000001">
    <property type="entry name" value="DNA gyrase subunit A"/>
    <property type="match status" value="1"/>
</dbReference>
<dbReference type="SUPFAM" id="SSF56719">
    <property type="entry name" value="Type II DNA topoisomerase"/>
    <property type="match status" value="1"/>
</dbReference>
<comment type="miscellaneous">
    <text evidence="9">Few gyrases are as efficient as E.coli at forming negative supercoils. Not all organisms have 2 type II topoisomerases; in organisms with a single type II topoisomerase this enzyme also has to decatenate newly replicated chromosomes.</text>
</comment>
<dbReference type="NCBIfam" id="NF004044">
    <property type="entry name" value="PRK05561.1"/>
    <property type="match status" value="1"/>
</dbReference>
<dbReference type="GO" id="GO:0005524">
    <property type="term" value="F:ATP binding"/>
    <property type="evidence" value="ECO:0007669"/>
    <property type="project" value="UniProtKB-UniRule"/>
</dbReference>
<evidence type="ECO:0000256" key="10">
    <source>
        <dbReference type="PROSITE-ProRule" id="PRU01384"/>
    </source>
</evidence>
<evidence type="ECO:0000256" key="4">
    <source>
        <dbReference type="ARBA" id="ARBA00022840"/>
    </source>
</evidence>
<evidence type="ECO:0000259" key="13">
    <source>
        <dbReference type="PROSITE" id="PS52040"/>
    </source>
</evidence>
<evidence type="ECO:0000256" key="9">
    <source>
        <dbReference type="HAMAP-Rule" id="MF_01897"/>
    </source>
</evidence>
<evidence type="ECO:0000256" key="3">
    <source>
        <dbReference type="ARBA" id="ARBA00022741"/>
    </source>
</evidence>
<dbReference type="Gene3D" id="2.120.10.90">
    <property type="entry name" value="DNA gyrase/topoisomerase IV, subunit A, C-terminal"/>
    <property type="match status" value="1"/>
</dbReference>
<comment type="caution">
    <text evidence="14">The sequence shown here is derived from an EMBL/GenBank/DDBJ whole genome shotgun (WGS) entry which is preliminary data.</text>
</comment>
<dbReference type="SUPFAM" id="SSF101904">
    <property type="entry name" value="GyrA/ParC C-terminal domain-like"/>
    <property type="match status" value="1"/>
</dbReference>
<comment type="similarity">
    <text evidence="2 9">Belongs to the type II topoisomerase GyrA/ParC subunit family.</text>
</comment>
<keyword evidence="9" id="KW-0963">Cytoplasm</keyword>
<dbReference type="HAMAP" id="MF_01897">
    <property type="entry name" value="GyrA"/>
    <property type="match status" value="1"/>
</dbReference>
<dbReference type="NCBIfam" id="NF004043">
    <property type="entry name" value="PRK05560.1"/>
    <property type="match status" value="1"/>
</dbReference>
<evidence type="ECO:0000256" key="1">
    <source>
        <dbReference type="ARBA" id="ARBA00000185"/>
    </source>
</evidence>
<keyword evidence="5 9" id="KW-0799">Topoisomerase</keyword>
<gene>
    <name evidence="9 14" type="primary">gyrA</name>
    <name evidence="14" type="ORF">NO1_0766</name>
</gene>
<comment type="subunit">
    <text evidence="9">Heterotetramer, composed of two GyrA and two GyrB chains. In the heterotetramer, GyrA contains the active site tyrosine that forms a transient covalent intermediate with DNA, while GyrB binds cofactors and catalyzes ATP hydrolysis.</text>
</comment>
<keyword evidence="15" id="KW-1185">Reference proteome</keyword>
<dbReference type="AlphaFoldDB" id="A0A388TAB9"/>
<dbReference type="FunFam" id="3.90.199.10:FF:000001">
    <property type="entry name" value="DNA gyrase subunit A"/>
    <property type="match status" value="1"/>
</dbReference>
<dbReference type="InterPro" id="IPR050220">
    <property type="entry name" value="Type_II_DNA_Topoisomerases"/>
</dbReference>
<dbReference type="Gene3D" id="3.90.199.10">
    <property type="entry name" value="Topoisomerase II, domain 5"/>
    <property type="match status" value="1"/>
</dbReference>
<comment type="function">
    <text evidence="9">A type II topoisomerase that negatively supercoils closed circular double-stranded (ds) DNA in an ATP-dependent manner to modulate DNA topology and maintain chromosomes in an underwound state. Negative supercoiling favors strand separation, and DNA replication, transcription, recombination and repair, all of which involve strand separation. Also able to catalyze the interconversion of other topological isomers of dsDNA rings, including catenanes and knotted rings. Type II topoisomerases break and join 2 DNA strands simultaneously in an ATP-dependent manner.</text>
</comment>
<feature type="compositionally biased region" description="Basic and acidic residues" evidence="12">
    <location>
        <begin position="1"/>
        <end position="21"/>
    </location>
</feature>
<dbReference type="InterPro" id="IPR013757">
    <property type="entry name" value="Topo_IIA_A_a_sf"/>
</dbReference>
<dbReference type="NCBIfam" id="TIGR01063">
    <property type="entry name" value="gyrA"/>
    <property type="match status" value="1"/>
</dbReference>
<evidence type="ECO:0000256" key="5">
    <source>
        <dbReference type="ARBA" id="ARBA00023029"/>
    </source>
</evidence>
<dbReference type="FunFam" id="2.120.10.90:FF:000005">
    <property type="entry name" value="DNA topoisomerase 4 subunit A"/>
    <property type="match status" value="1"/>
</dbReference>
<dbReference type="GO" id="GO:0005694">
    <property type="term" value="C:chromosome"/>
    <property type="evidence" value="ECO:0007669"/>
    <property type="project" value="InterPro"/>
</dbReference>
<keyword evidence="11" id="KW-0175">Coiled coil</keyword>
<sequence length="836" mass="93406">MADKKNKKENPKEKKETKPPENPEAANPRVKPLLIEDEMQTSYINYAMSVIVGRALPDVRDGLKPVHRRVLYSMYENGITRDKPYKKSATTVGDVLGKYHPHGDASVYDTLVRMAQEFSLRYPLVDGQGNFGSVDGDAPAAMRYTEARLARISEELMTDLDLDTVDFMPNYDESLREPAVLPARIPNLLVNGTSGIAVGMATNIPPHNLGEICDGLAALIDNPKLPDDSLLMFIKGPDFPTGGNICGTDGIRNMYLTGRGSVTVRAQVSVEPAHQKKDRECIIVSELPYQVNKAELIVRIADLVKDKKIQNIADLRDESGQQGMRIYIELKKDASPEIVLNQLYKHTNLQVNFNTIQLAIVEGIPKVCTLKEILQNFIEHRISVVTRRTQFLLNKARDKAHILEGLLIALDNLDAVIALIKKSKTVPEARDGLMKKFKLTEKQANAILDMKLQRLTALESDKIHEDYNETKKQIADYEDILAKKTRVMKIIKTELAEVKEKYGDARRTRILGKIEELNIEDLIPEEDVAVFMTRNGFIKRMPITSFRNQQRGGRGVTGMETREEDQIDSVFITNTHSYMVIFTNKGKVYRVKVYEIPDASRNSKGQSITNFVQLEEGEQITATIEVADFTKAGQYLFMTTQKGTVKKTEVTEFENIRRSGVIAITLDEGDSLDWAARTDGSKDILITTANGVIIRFDENDVRAMGRNAAGVRGIALDKGDHVVSMDILEKKDKDNYAVIVSQNGYGKRTKVDEYRCQGRAGRGVRCVTLRDKDRAVKMRIAGEKDSLMVVTSSGVVIRQKVKDVSEQGRAAMGVRLIKLDSGDSVVDVGVIKAEEG</sequence>
<keyword evidence="4 9" id="KW-0067">ATP-binding</keyword>
<accession>A0A388TAB9</accession>
<evidence type="ECO:0000313" key="14">
    <source>
        <dbReference type="EMBL" id="GBR73373.1"/>
    </source>
</evidence>
<dbReference type="Gene3D" id="3.30.1360.40">
    <property type="match status" value="1"/>
</dbReference>
<feature type="domain" description="Topo IIA-type catalytic" evidence="13">
    <location>
        <begin position="56"/>
        <end position="522"/>
    </location>
</feature>
<dbReference type="Pfam" id="PF03989">
    <property type="entry name" value="DNA_gyraseA_C"/>
    <property type="match status" value="6"/>
</dbReference>
<dbReference type="InterPro" id="IPR013758">
    <property type="entry name" value="Topo_IIA_A/C_ab"/>
</dbReference>
<proteinExistence type="inferred from homology"/>
<dbReference type="Proteomes" id="UP000269352">
    <property type="component" value="Unassembled WGS sequence"/>
</dbReference>
<dbReference type="PROSITE" id="PS52040">
    <property type="entry name" value="TOPO_IIA"/>
    <property type="match status" value="1"/>
</dbReference>
<dbReference type="GO" id="GO:0009330">
    <property type="term" value="C:DNA topoisomerase type II (double strand cut, ATP-hydrolyzing) complex"/>
    <property type="evidence" value="ECO:0007669"/>
    <property type="project" value="TreeGrafter"/>
</dbReference>
<dbReference type="EC" id="5.6.2.2" evidence="9"/>
<feature type="coiled-coil region" evidence="11">
    <location>
        <begin position="481"/>
        <end position="508"/>
    </location>
</feature>
<dbReference type="SMART" id="SM00434">
    <property type="entry name" value="TOP4c"/>
    <property type="match status" value="1"/>
</dbReference>
<evidence type="ECO:0000256" key="6">
    <source>
        <dbReference type="ARBA" id="ARBA00023125"/>
    </source>
</evidence>
<evidence type="ECO:0000313" key="15">
    <source>
        <dbReference type="Proteomes" id="UP000269352"/>
    </source>
</evidence>
<protein>
    <recommendedName>
        <fullName evidence="9">DNA gyrase subunit A</fullName>
        <ecNumber evidence="9">5.6.2.2</ecNumber>
    </recommendedName>
</protein>
<evidence type="ECO:0000256" key="2">
    <source>
        <dbReference type="ARBA" id="ARBA00008263"/>
    </source>
</evidence>
<dbReference type="Gene3D" id="1.10.268.10">
    <property type="entry name" value="Topoisomerase, domain 3"/>
    <property type="match status" value="1"/>
</dbReference>
<dbReference type="PANTHER" id="PTHR43493:SF5">
    <property type="entry name" value="DNA GYRASE SUBUNIT A, CHLOROPLASTIC_MITOCHONDRIAL"/>
    <property type="match status" value="1"/>
</dbReference>
<dbReference type="InterPro" id="IPR006691">
    <property type="entry name" value="GyrA/parC_rep"/>
</dbReference>
<organism evidence="14 15">
    <name type="scientific">Termititenax aidoneus</name>
    <dbReference type="NCBI Taxonomy" id="2218524"/>
    <lineage>
        <taxon>Bacteria</taxon>
        <taxon>Bacillati</taxon>
        <taxon>Candidatus Margulisiibacteriota</taxon>
        <taxon>Candidatus Termititenacia</taxon>
        <taxon>Candidatus Termititenacales</taxon>
        <taxon>Candidatus Termititenacaceae</taxon>
        <taxon>Candidatus Termititenax</taxon>
    </lineage>
</organism>
<evidence type="ECO:0000256" key="8">
    <source>
        <dbReference type="ARBA" id="ARBA00063644"/>
    </source>
</evidence>
<dbReference type="GO" id="GO:0005737">
    <property type="term" value="C:cytoplasm"/>
    <property type="evidence" value="ECO:0007669"/>
    <property type="project" value="UniProtKB-SubCell"/>
</dbReference>
<keyword evidence="7 9" id="KW-0413">Isomerase</keyword>
<dbReference type="GO" id="GO:0006261">
    <property type="term" value="P:DNA-templated DNA replication"/>
    <property type="evidence" value="ECO:0007669"/>
    <property type="project" value="UniProtKB-UniRule"/>
</dbReference>
<dbReference type="Pfam" id="PF00521">
    <property type="entry name" value="DNA_topoisoIV"/>
    <property type="match status" value="1"/>
</dbReference>
<dbReference type="InterPro" id="IPR005743">
    <property type="entry name" value="GyrA"/>
</dbReference>
<keyword evidence="3 9" id="KW-0547">Nucleotide-binding</keyword>
<evidence type="ECO:0000256" key="12">
    <source>
        <dbReference type="SAM" id="MobiDB-lite"/>
    </source>
</evidence>
<evidence type="ECO:0000256" key="7">
    <source>
        <dbReference type="ARBA" id="ARBA00023235"/>
    </source>
</evidence>
<dbReference type="GO" id="GO:0034335">
    <property type="term" value="F:DNA negative supercoiling activity"/>
    <property type="evidence" value="ECO:0007669"/>
    <property type="project" value="UniProtKB-ARBA"/>
</dbReference>
<feature type="region of interest" description="Disordered" evidence="12">
    <location>
        <begin position="1"/>
        <end position="30"/>
    </location>
</feature>
<reference evidence="14 15" key="1">
    <citation type="journal article" date="2019" name="ISME J.">
        <title>Genome analyses of uncultured TG2/ZB3 bacteria in 'Margulisbacteria' specifically attached to ectosymbiotic spirochetes of protists in the termite gut.</title>
        <authorList>
            <person name="Utami Y.D."/>
            <person name="Kuwahara H."/>
            <person name="Igai K."/>
            <person name="Murakami T."/>
            <person name="Sugaya K."/>
            <person name="Morikawa T."/>
            <person name="Nagura Y."/>
            <person name="Yuki M."/>
            <person name="Deevong P."/>
            <person name="Inoue T."/>
            <person name="Kihara K."/>
            <person name="Lo N."/>
            <person name="Yamada A."/>
            <person name="Ohkuma M."/>
            <person name="Hongoh Y."/>
        </authorList>
    </citation>
    <scope>NUCLEOTIDE SEQUENCE [LARGE SCALE GENOMIC DNA]</scope>
    <source>
        <strain evidence="14">NkOx7-01</strain>
    </source>
</reference>
<dbReference type="EMBL" id="BGZN01000010">
    <property type="protein sequence ID" value="GBR73373.1"/>
    <property type="molecule type" value="Genomic_DNA"/>
</dbReference>
<comment type="subunit">
    <text evidence="8">Heterotetramer composed of ParC and ParE.</text>
</comment>
<keyword evidence="6 9" id="KW-0238">DNA-binding</keyword>
<dbReference type="CDD" id="cd00187">
    <property type="entry name" value="TOP4c"/>
    <property type="match status" value="1"/>
</dbReference>
<dbReference type="InterPro" id="IPR035516">
    <property type="entry name" value="Gyrase/topoIV_suA_C"/>
</dbReference>
<dbReference type="InterPro" id="IPR013760">
    <property type="entry name" value="Topo_IIA-like_dom_sf"/>
</dbReference>
<dbReference type="PANTHER" id="PTHR43493">
    <property type="entry name" value="DNA GYRASE/TOPOISOMERASE SUBUNIT A"/>
    <property type="match status" value="1"/>
</dbReference>
<comment type="caution">
    <text evidence="9">Lacks conserved residue(s) required for the propagation of feature annotation.</text>
</comment>
<dbReference type="FunFam" id="3.30.1360.40:FF:000002">
    <property type="entry name" value="DNA gyrase subunit A"/>
    <property type="match status" value="1"/>
</dbReference>
<comment type="catalytic activity">
    <reaction evidence="1 9 10">
        <text>ATP-dependent breakage, passage and rejoining of double-stranded DNA.</text>
        <dbReference type="EC" id="5.6.2.2"/>
    </reaction>
</comment>
<name>A0A388TAB9_TERA1</name>
<comment type="subcellular location">
    <subcellularLocation>
        <location evidence="9">Cytoplasm</location>
    </subcellularLocation>
</comment>
<evidence type="ECO:0000256" key="11">
    <source>
        <dbReference type="SAM" id="Coils"/>
    </source>
</evidence>
<dbReference type="InterPro" id="IPR002205">
    <property type="entry name" value="Topo_IIA_dom_A"/>
</dbReference>
<dbReference type="GO" id="GO:0003677">
    <property type="term" value="F:DNA binding"/>
    <property type="evidence" value="ECO:0007669"/>
    <property type="project" value="UniProtKB-UniRule"/>
</dbReference>